<dbReference type="Proteomes" id="UP000789759">
    <property type="component" value="Unassembled WGS sequence"/>
</dbReference>
<organism evidence="1 2">
    <name type="scientific">Cetraspora pellucida</name>
    <dbReference type="NCBI Taxonomy" id="1433469"/>
    <lineage>
        <taxon>Eukaryota</taxon>
        <taxon>Fungi</taxon>
        <taxon>Fungi incertae sedis</taxon>
        <taxon>Mucoromycota</taxon>
        <taxon>Glomeromycotina</taxon>
        <taxon>Glomeromycetes</taxon>
        <taxon>Diversisporales</taxon>
        <taxon>Gigasporaceae</taxon>
        <taxon>Cetraspora</taxon>
    </lineage>
</organism>
<dbReference type="EMBL" id="CAJVQA010012686">
    <property type="protein sequence ID" value="CAG8718726.1"/>
    <property type="molecule type" value="Genomic_DNA"/>
</dbReference>
<sequence>QNEVGITTRLRIKKAQLADIYTDNILSKNCKLEDTGLKYNLVYKVILEGKKLGFSFQKNSVYKSILEVLENVETRKLKEELCIKGLNQNTIKYRKAKILSDKRKKEWIIFENKKQFEYKRVYKKEHKYILLKHWLAKEKSGNFDTVLSKCRGREEKISLTSLASAYMKTREVLNKEEDISVKDVEINILSLEEALIQRVVKNEVIQEELINITSRIKDKKVVEIYIDSIPDDSVQAHVTVDIHDVSSSSNQNYANFQHNESLNVEFENYTLSANILLQPISPDNDPYTFKPTITFVD</sequence>
<keyword evidence="2" id="KW-1185">Reference proteome</keyword>
<comment type="caution">
    <text evidence="1">The sequence shown here is derived from an EMBL/GenBank/DDBJ whole genome shotgun (WGS) entry which is preliminary data.</text>
</comment>
<dbReference type="AlphaFoldDB" id="A0A9N9I3G7"/>
<feature type="non-terminal residue" evidence="1">
    <location>
        <position position="1"/>
    </location>
</feature>
<evidence type="ECO:0000313" key="1">
    <source>
        <dbReference type="EMBL" id="CAG8718726.1"/>
    </source>
</evidence>
<accession>A0A9N9I3G7</accession>
<name>A0A9N9I3G7_9GLOM</name>
<gene>
    <name evidence="1" type="ORF">CPELLU_LOCUS12756</name>
</gene>
<protein>
    <submittedName>
        <fullName evidence="1">10534_t:CDS:1</fullName>
    </submittedName>
</protein>
<reference evidence="1" key="1">
    <citation type="submission" date="2021-06" db="EMBL/GenBank/DDBJ databases">
        <authorList>
            <person name="Kallberg Y."/>
            <person name="Tangrot J."/>
            <person name="Rosling A."/>
        </authorList>
    </citation>
    <scope>NUCLEOTIDE SEQUENCE</scope>
    <source>
        <strain evidence="1">FL966</strain>
    </source>
</reference>
<dbReference type="OrthoDB" id="10598412at2759"/>
<evidence type="ECO:0000313" key="2">
    <source>
        <dbReference type="Proteomes" id="UP000789759"/>
    </source>
</evidence>
<proteinExistence type="predicted"/>